<protein>
    <submittedName>
        <fullName evidence="3">Tetratricopeptide (TPR) repeat</fullName>
    </submittedName>
</protein>
<dbReference type="InterPro" id="IPR011990">
    <property type="entry name" value="TPR-like_helical_dom_sf"/>
</dbReference>
<sequence>MTEPSIGQAAPSPDQTQGQVNNIQPINRFISEFGTQIVVAIVVAVTLFFVGGLGLNRLGQIDSAFTDFRRLVSEQLLEERKLSATERRDFRDDINTWLKGISSTIEAVSEQHVAKALQKRQEQADQAIKRVEDDASARITKIEEKLKPYAWLESRSEEVDSLVGIDSIGVAQAKVTELFQEKKSDMAIRVAKQALDSNISGDPDDFHNLAAELGRQNLYSLASRVVLRGLEYFPQNVDLLSSGIKYLSSNGAIDEADKLTERLRAIPKEYWNWRAFVFLGDYFELRGRFDEAFALYDAFKQQLPHDERAYAQHGSVFKKWGNHDKAIAIFEEGLRKTRKAPQTALMLAESYIEVGEYAKAIAATERGIEGTAIDQPTANIAAIFWTRATARDALIHTNQITEQAELAKSIGLAISDYQAAMSMPDRLVQHRYRGPQRIQVLQLYARNHGIGIQVDDDGDERRDLLNLLQQLGENQEGDSEETRAD</sequence>
<dbReference type="EMBL" id="CAADEX010000041">
    <property type="protein sequence ID" value="VFJ53204.1"/>
    <property type="molecule type" value="Genomic_DNA"/>
</dbReference>
<accession>A0A450SIK5</accession>
<evidence type="ECO:0000313" key="3">
    <source>
        <dbReference type="EMBL" id="VFJ53204.1"/>
    </source>
</evidence>
<feature type="region of interest" description="Disordered" evidence="1">
    <location>
        <begin position="1"/>
        <end position="20"/>
    </location>
</feature>
<evidence type="ECO:0000256" key="1">
    <source>
        <dbReference type="SAM" id="MobiDB-lite"/>
    </source>
</evidence>
<name>A0A450SIK5_9GAMM</name>
<dbReference type="Pfam" id="PF13432">
    <property type="entry name" value="TPR_16"/>
    <property type="match status" value="1"/>
</dbReference>
<keyword evidence="2" id="KW-1133">Transmembrane helix</keyword>
<keyword evidence="2" id="KW-0472">Membrane</keyword>
<gene>
    <name evidence="3" type="ORF">BECKDK2373B_GA0170837_104123</name>
</gene>
<dbReference type="SMART" id="SM00028">
    <property type="entry name" value="TPR"/>
    <property type="match status" value="4"/>
</dbReference>
<dbReference type="SUPFAM" id="SSF48452">
    <property type="entry name" value="TPR-like"/>
    <property type="match status" value="1"/>
</dbReference>
<proteinExistence type="predicted"/>
<dbReference type="InterPro" id="IPR019734">
    <property type="entry name" value="TPR_rpt"/>
</dbReference>
<dbReference type="Gene3D" id="1.25.40.10">
    <property type="entry name" value="Tetratricopeptide repeat domain"/>
    <property type="match status" value="1"/>
</dbReference>
<organism evidence="3">
    <name type="scientific">Candidatus Kentrum sp. DK</name>
    <dbReference type="NCBI Taxonomy" id="2126562"/>
    <lineage>
        <taxon>Bacteria</taxon>
        <taxon>Pseudomonadati</taxon>
        <taxon>Pseudomonadota</taxon>
        <taxon>Gammaproteobacteria</taxon>
        <taxon>Candidatus Kentrum</taxon>
    </lineage>
</organism>
<feature type="transmembrane region" description="Helical" evidence="2">
    <location>
        <begin position="37"/>
        <end position="55"/>
    </location>
</feature>
<evidence type="ECO:0000256" key="2">
    <source>
        <dbReference type="SAM" id="Phobius"/>
    </source>
</evidence>
<dbReference type="Pfam" id="PF13181">
    <property type="entry name" value="TPR_8"/>
    <property type="match status" value="1"/>
</dbReference>
<dbReference type="AlphaFoldDB" id="A0A450SIK5"/>
<keyword evidence="2" id="KW-0812">Transmembrane</keyword>
<reference evidence="3" key="1">
    <citation type="submission" date="2019-02" db="EMBL/GenBank/DDBJ databases">
        <authorList>
            <person name="Gruber-Vodicka R. H."/>
            <person name="Seah K. B. B."/>
        </authorList>
    </citation>
    <scope>NUCLEOTIDE SEQUENCE</scope>
    <source>
        <strain evidence="3">BECK_DK47</strain>
    </source>
</reference>